<accession>A0A285MWK0</accession>
<dbReference type="EMBL" id="OBEH01000006">
    <property type="protein sequence ID" value="SNZ01488.1"/>
    <property type="molecule type" value="Genomic_DNA"/>
</dbReference>
<keyword evidence="5 6" id="KW-0472">Membrane</keyword>
<protein>
    <submittedName>
        <fullName evidence="7">Cytochrome C oxidase subunit IV</fullName>
    </submittedName>
</protein>
<keyword evidence="2" id="KW-1003">Cell membrane</keyword>
<dbReference type="GO" id="GO:0005886">
    <property type="term" value="C:plasma membrane"/>
    <property type="evidence" value="ECO:0007669"/>
    <property type="project" value="UniProtKB-SubCell"/>
</dbReference>
<evidence type="ECO:0000313" key="7">
    <source>
        <dbReference type="EMBL" id="SNZ01488.1"/>
    </source>
</evidence>
<evidence type="ECO:0000256" key="5">
    <source>
        <dbReference type="ARBA" id="ARBA00023136"/>
    </source>
</evidence>
<evidence type="ECO:0000256" key="3">
    <source>
        <dbReference type="ARBA" id="ARBA00022692"/>
    </source>
</evidence>
<keyword evidence="4 6" id="KW-1133">Transmembrane helix</keyword>
<dbReference type="Pfam" id="PF03626">
    <property type="entry name" value="COX4_pro"/>
    <property type="match status" value="1"/>
</dbReference>
<organism evidence="7 8">
    <name type="scientific">Flagellimonas pacifica</name>
    <dbReference type="NCBI Taxonomy" id="1247520"/>
    <lineage>
        <taxon>Bacteria</taxon>
        <taxon>Pseudomonadati</taxon>
        <taxon>Bacteroidota</taxon>
        <taxon>Flavobacteriia</taxon>
        <taxon>Flavobacteriales</taxon>
        <taxon>Flavobacteriaceae</taxon>
        <taxon>Flagellimonas</taxon>
    </lineage>
</organism>
<evidence type="ECO:0000256" key="4">
    <source>
        <dbReference type="ARBA" id="ARBA00022989"/>
    </source>
</evidence>
<keyword evidence="3 6" id="KW-0812">Transmembrane</keyword>
<reference evidence="8" key="1">
    <citation type="submission" date="2017-09" db="EMBL/GenBank/DDBJ databases">
        <authorList>
            <person name="Varghese N."/>
            <person name="Submissions S."/>
        </authorList>
    </citation>
    <scope>NUCLEOTIDE SEQUENCE [LARGE SCALE GENOMIC DNA]</scope>
    <source>
        <strain evidence="8">DSM 25885</strain>
    </source>
</reference>
<dbReference type="Proteomes" id="UP000219048">
    <property type="component" value="Unassembled WGS sequence"/>
</dbReference>
<feature type="transmembrane region" description="Helical" evidence="6">
    <location>
        <begin position="7"/>
        <end position="24"/>
    </location>
</feature>
<dbReference type="RefSeq" id="WP_097046941.1">
    <property type="nucleotide sequence ID" value="NZ_OBEH01000006.1"/>
</dbReference>
<evidence type="ECO:0000256" key="6">
    <source>
        <dbReference type="SAM" id="Phobius"/>
    </source>
</evidence>
<evidence type="ECO:0000256" key="1">
    <source>
        <dbReference type="ARBA" id="ARBA00004651"/>
    </source>
</evidence>
<dbReference type="OrthoDB" id="681046at2"/>
<name>A0A285MWK0_9FLAO</name>
<evidence type="ECO:0000313" key="8">
    <source>
        <dbReference type="Proteomes" id="UP000219048"/>
    </source>
</evidence>
<keyword evidence="8" id="KW-1185">Reference proteome</keyword>
<proteinExistence type="predicted"/>
<dbReference type="InterPro" id="IPR005171">
    <property type="entry name" value="Cyt_c_oxidase_su4_prok"/>
</dbReference>
<feature type="transmembrane region" description="Helical" evidence="6">
    <location>
        <begin position="57"/>
        <end position="77"/>
    </location>
</feature>
<dbReference type="AlphaFoldDB" id="A0A285MWK0"/>
<evidence type="ECO:0000256" key="2">
    <source>
        <dbReference type="ARBA" id="ARBA00022475"/>
    </source>
</evidence>
<comment type="subcellular location">
    <subcellularLocation>
        <location evidence="1">Cell membrane</location>
        <topology evidence="1">Multi-pass membrane protein</topology>
    </subcellularLocation>
</comment>
<feature type="transmembrane region" description="Helical" evidence="6">
    <location>
        <begin position="30"/>
        <end position="50"/>
    </location>
</feature>
<gene>
    <name evidence="7" type="ORF">SAMN06265377_3329</name>
</gene>
<sequence>MDRTITITWILLVVLTIITSLFSGMNGINVSIFVIVLAGFKFLGVAFQFMELKKAHLFWKIIIFAYLILFVSIILIIL</sequence>